<comment type="caution">
    <text evidence="3">The sequence shown here is derived from an EMBL/GenBank/DDBJ whole genome shotgun (WGS) entry which is preliminary data.</text>
</comment>
<dbReference type="PANTHER" id="PTHR46558">
    <property type="entry name" value="TRACRIPTIONAL REGULATORY PROTEIN-RELATED-RELATED"/>
    <property type="match status" value="1"/>
</dbReference>
<dbReference type="Proteomes" id="UP000800303">
    <property type="component" value="Unassembled WGS sequence"/>
</dbReference>
<dbReference type="CDD" id="cd00093">
    <property type="entry name" value="HTH_XRE"/>
    <property type="match status" value="1"/>
</dbReference>
<dbReference type="SUPFAM" id="SSF47413">
    <property type="entry name" value="lambda repressor-like DNA-binding domains"/>
    <property type="match status" value="1"/>
</dbReference>
<organism evidence="3 4">
    <name type="scientific">Saccharibacillus alkalitolerans</name>
    <dbReference type="NCBI Taxonomy" id="2705290"/>
    <lineage>
        <taxon>Bacteria</taxon>
        <taxon>Bacillati</taxon>
        <taxon>Bacillota</taxon>
        <taxon>Bacilli</taxon>
        <taxon>Bacillales</taxon>
        <taxon>Paenibacillaceae</taxon>
        <taxon>Saccharibacillus</taxon>
    </lineage>
</organism>
<dbReference type="EMBL" id="JAAFGS010000006">
    <property type="protein sequence ID" value="NGZ77090.1"/>
    <property type="molecule type" value="Genomic_DNA"/>
</dbReference>
<protein>
    <submittedName>
        <fullName evidence="3">Helix-turn-helix transcriptional regulator</fullName>
    </submittedName>
</protein>
<evidence type="ECO:0000313" key="4">
    <source>
        <dbReference type="Proteomes" id="UP000800303"/>
    </source>
</evidence>
<dbReference type="SMART" id="SM00530">
    <property type="entry name" value="HTH_XRE"/>
    <property type="match status" value="1"/>
</dbReference>
<reference evidence="3 4" key="1">
    <citation type="submission" date="2020-01" db="EMBL/GenBank/DDBJ databases">
        <title>Polyphasic characterisation and genomic insights into a novel alkali tolerant bacterium VR-M41.</title>
        <authorList>
            <person name="Vemuluri V.R."/>
        </authorList>
    </citation>
    <scope>NUCLEOTIDE SEQUENCE [LARGE SCALE GENOMIC DNA]</scope>
    <source>
        <strain evidence="3 4">VR-M41</strain>
    </source>
</reference>
<proteinExistence type="predicted"/>
<dbReference type="PANTHER" id="PTHR46558:SF11">
    <property type="entry name" value="HTH-TYPE TRANSCRIPTIONAL REGULATOR XRE"/>
    <property type="match status" value="1"/>
</dbReference>
<name>A0ABX0F9H8_9BACL</name>
<keyword evidence="1" id="KW-0238">DNA-binding</keyword>
<feature type="domain" description="HTH cro/C1-type" evidence="2">
    <location>
        <begin position="10"/>
        <end position="64"/>
    </location>
</feature>
<dbReference type="InterPro" id="IPR001387">
    <property type="entry name" value="Cro/C1-type_HTH"/>
</dbReference>
<accession>A0ABX0F9H8</accession>
<dbReference type="PROSITE" id="PS50943">
    <property type="entry name" value="HTH_CROC1"/>
    <property type="match status" value="1"/>
</dbReference>
<evidence type="ECO:0000256" key="1">
    <source>
        <dbReference type="ARBA" id="ARBA00023125"/>
    </source>
</evidence>
<evidence type="ECO:0000313" key="3">
    <source>
        <dbReference type="EMBL" id="NGZ77090.1"/>
    </source>
</evidence>
<gene>
    <name evidence="3" type="ORF">GYN08_17425</name>
</gene>
<dbReference type="InterPro" id="IPR010982">
    <property type="entry name" value="Lambda_DNA-bd_dom_sf"/>
</dbReference>
<evidence type="ECO:0000259" key="2">
    <source>
        <dbReference type="PROSITE" id="PS50943"/>
    </source>
</evidence>
<dbReference type="Gene3D" id="1.10.260.40">
    <property type="entry name" value="lambda repressor-like DNA-binding domains"/>
    <property type="match status" value="1"/>
</dbReference>
<dbReference type="Pfam" id="PF01381">
    <property type="entry name" value="HTH_3"/>
    <property type="match status" value="1"/>
</dbReference>
<sequence length="373" mass="41745">MNTLNFSTNVIRLRHQKKITQEQLAEFIGVTKASVSKWENKQSMPDILILPVLAAFFDVTIDELLGYEPQLSREQIQKIYRDLAADFAERPFEDVMTHTQELIKKYYSCYPFLFQMCVLRLNHFMLAEDQDRQAEILASVSDLCGRIIADCRDIGLSNDAVILKASADMQLGKTREVIETLEEMLSPLRLSNQSDSLLIQAYRIAGQTEKADSFTQIGMFTNLLSLIGGATQHLAIHGGDLAVCEETMSRADQVLEAYRLESLHPNAAALLHLQGAIAYAMHGKKKEAVGRLTRYASCAARLSDREPKLTGDRYFNAVEPWFDQLDLGSSAPRDKKVILESALQALSHPAFAVLQDDAGYLGIRASLAERSRT</sequence>
<keyword evidence="4" id="KW-1185">Reference proteome</keyword>